<protein>
    <submittedName>
        <fullName evidence="2">Uncharacterized protein LOC108863775</fullName>
    </submittedName>
</protein>
<sequence>MWSVHERTLNDDSRTNNFVEAFHRSLQRQFAADHPGLLKFIDGLRKAQVHKDAQLEHYVAGCAAAEKRNRYLQNDLRILRIMNRRDSYALIEFLRGIAHTYEMNP</sequence>
<evidence type="ECO:0000313" key="1">
    <source>
        <dbReference type="Proteomes" id="UP000694867"/>
    </source>
</evidence>
<organism evidence="1 2">
    <name type="scientific">Galendromus occidentalis</name>
    <name type="common">western predatory mite</name>
    <dbReference type="NCBI Taxonomy" id="34638"/>
    <lineage>
        <taxon>Eukaryota</taxon>
        <taxon>Metazoa</taxon>
        <taxon>Ecdysozoa</taxon>
        <taxon>Arthropoda</taxon>
        <taxon>Chelicerata</taxon>
        <taxon>Arachnida</taxon>
        <taxon>Acari</taxon>
        <taxon>Parasitiformes</taxon>
        <taxon>Mesostigmata</taxon>
        <taxon>Gamasina</taxon>
        <taxon>Phytoseioidea</taxon>
        <taxon>Phytoseiidae</taxon>
        <taxon>Typhlodrominae</taxon>
        <taxon>Galendromus</taxon>
    </lineage>
</organism>
<keyword evidence="1" id="KW-1185">Reference proteome</keyword>
<dbReference type="KEGG" id="goe:108863775"/>
<dbReference type="GeneID" id="108863775"/>
<accession>A0AAJ7P933</accession>
<dbReference type="Proteomes" id="UP000694867">
    <property type="component" value="Unplaced"/>
</dbReference>
<reference evidence="2" key="1">
    <citation type="submission" date="2025-08" db="UniProtKB">
        <authorList>
            <consortium name="RefSeq"/>
        </authorList>
    </citation>
    <scope>IDENTIFICATION</scope>
</reference>
<dbReference type="RefSeq" id="XP_018493848.1">
    <property type="nucleotide sequence ID" value="XM_018638332.1"/>
</dbReference>
<name>A0AAJ7P933_9ACAR</name>
<proteinExistence type="predicted"/>
<dbReference type="AlphaFoldDB" id="A0AAJ7P933"/>
<evidence type="ECO:0000313" key="2">
    <source>
        <dbReference type="RefSeq" id="XP_018493848.1"/>
    </source>
</evidence>
<gene>
    <name evidence="2" type="primary">LOC108863775</name>
</gene>